<feature type="repeat" description="ANK" evidence="3">
    <location>
        <begin position="366"/>
        <end position="384"/>
    </location>
</feature>
<dbReference type="Gene3D" id="1.25.40.20">
    <property type="entry name" value="Ankyrin repeat-containing domain"/>
    <property type="match status" value="1"/>
</dbReference>
<feature type="repeat" description="ANK" evidence="3">
    <location>
        <begin position="333"/>
        <end position="365"/>
    </location>
</feature>
<dbReference type="HOGENOM" id="CLU_719815_0_0_1"/>
<dbReference type="PANTHER" id="PTHR24198">
    <property type="entry name" value="ANKYRIN REPEAT AND PROTEIN KINASE DOMAIN-CONTAINING PROTEIN"/>
    <property type="match status" value="1"/>
</dbReference>
<dbReference type="InParanoid" id="W3WQG0"/>
<evidence type="ECO:0000313" key="4">
    <source>
        <dbReference type="EMBL" id="ETS76088.1"/>
    </source>
</evidence>
<dbReference type="Pfam" id="PF12796">
    <property type="entry name" value="Ank_2"/>
    <property type="match status" value="2"/>
</dbReference>
<dbReference type="Proteomes" id="UP000030651">
    <property type="component" value="Unassembled WGS sequence"/>
</dbReference>
<evidence type="ECO:0000313" key="5">
    <source>
        <dbReference type="Proteomes" id="UP000030651"/>
    </source>
</evidence>
<dbReference type="PANTHER" id="PTHR24198:SF165">
    <property type="entry name" value="ANKYRIN REPEAT-CONTAINING PROTEIN-RELATED"/>
    <property type="match status" value="1"/>
</dbReference>
<dbReference type="eggNOG" id="KOG4177">
    <property type="taxonomic scope" value="Eukaryota"/>
</dbReference>
<dbReference type="EMBL" id="KI912117">
    <property type="protein sequence ID" value="ETS76088.1"/>
    <property type="molecule type" value="Genomic_DNA"/>
</dbReference>
<dbReference type="SMART" id="SM00248">
    <property type="entry name" value="ANK"/>
    <property type="match status" value="6"/>
</dbReference>
<dbReference type="RefSeq" id="XP_007838247.1">
    <property type="nucleotide sequence ID" value="XM_007840056.1"/>
</dbReference>
<dbReference type="AlphaFoldDB" id="W3WQG0"/>
<dbReference type="STRING" id="1229662.W3WQG0"/>
<feature type="repeat" description="ANK" evidence="3">
    <location>
        <begin position="261"/>
        <end position="297"/>
    </location>
</feature>
<keyword evidence="1" id="KW-0677">Repeat</keyword>
<organism evidence="4 5">
    <name type="scientific">Pestalotiopsis fici (strain W106-1 / CGMCC3.15140)</name>
    <dbReference type="NCBI Taxonomy" id="1229662"/>
    <lineage>
        <taxon>Eukaryota</taxon>
        <taxon>Fungi</taxon>
        <taxon>Dikarya</taxon>
        <taxon>Ascomycota</taxon>
        <taxon>Pezizomycotina</taxon>
        <taxon>Sordariomycetes</taxon>
        <taxon>Xylariomycetidae</taxon>
        <taxon>Amphisphaeriales</taxon>
        <taxon>Sporocadaceae</taxon>
        <taxon>Pestalotiopsis</taxon>
    </lineage>
</organism>
<evidence type="ECO:0000256" key="3">
    <source>
        <dbReference type="PROSITE-ProRule" id="PRU00023"/>
    </source>
</evidence>
<keyword evidence="5" id="KW-1185">Reference proteome</keyword>
<proteinExistence type="predicted"/>
<reference evidence="5" key="1">
    <citation type="journal article" date="2015" name="BMC Genomics">
        <title>Genomic and transcriptomic analysis of the endophytic fungus Pestalotiopsis fici reveals its lifestyle and high potential for synthesis of natural products.</title>
        <authorList>
            <person name="Wang X."/>
            <person name="Zhang X."/>
            <person name="Liu L."/>
            <person name="Xiang M."/>
            <person name="Wang W."/>
            <person name="Sun X."/>
            <person name="Che Y."/>
            <person name="Guo L."/>
            <person name="Liu G."/>
            <person name="Guo L."/>
            <person name="Wang C."/>
            <person name="Yin W.B."/>
            <person name="Stadler M."/>
            <person name="Zhang X."/>
            <person name="Liu X."/>
        </authorList>
    </citation>
    <scope>NUCLEOTIDE SEQUENCE [LARGE SCALE GENOMIC DNA]</scope>
    <source>
        <strain evidence="5">W106-1 / CGMCC3.15140</strain>
    </source>
</reference>
<dbReference type="InterPro" id="IPR002110">
    <property type="entry name" value="Ankyrin_rpt"/>
</dbReference>
<dbReference type="PROSITE" id="PS50088">
    <property type="entry name" value="ANK_REPEAT"/>
    <property type="match status" value="3"/>
</dbReference>
<dbReference type="KEGG" id="pfy:PFICI_11475"/>
<evidence type="ECO:0000256" key="2">
    <source>
        <dbReference type="ARBA" id="ARBA00023043"/>
    </source>
</evidence>
<dbReference type="SUPFAM" id="SSF48403">
    <property type="entry name" value="Ankyrin repeat"/>
    <property type="match status" value="1"/>
</dbReference>
<name>W3WQG0_PESFW</name>
<protein>
    <submittedName>
        <fullName evidence="4">Uncharacterized protein</fullName>
    </submittedName>
</protein>
<sequence>MQGDSRRVPTYQNFPGGRSFTDLLDVFPPHLVFRRRMMVSSEDRYEYSSWADHLRKAETLWKMDNRADHNDWALVYTELEQLFNLNPGDEAGQKLFKLWYKSTIAREISLSSLPPMHVAAPLGLCGWAEHLLKKRQADPNESVELFHIVFEGPMAFYPLLVAKNMPMLRLLLENKADINVGKESALPIFLSLMFQDSSLESLRLMLHHGADPTVSSFHGFDAFHLFAAVGDDPEALQLLLDHSPPDHKLGINAAATDESVQNFTPLHILFARKDGNTPINLLRAFVEFGADVNAEDSQSMRPLQKASASGDLEVLKPLCENHKISEIDDGGSGGRTALHTAAGNNHADCVQFLLSLGANATIADANGSTALHVATSESQVDAVV</sequence>
<gene>
    <name evidence="4" type="ORF">PFICI_11475</name>
</gene>
<dbReference type="PROSITE" id="PS50297">
    <property type="entry name" value="ANK_REP_REGION"/>
    <property type="match status" value="1"/>
</dbReference>
<dbReference type="GeneID" id="19276488"/>
<accession>W3WQG0</accession>
<dbReference type="OrthoDB" id="341259at2759"/>
<evidence type="ECO:0000256" key="1">
    <source>
        <dbReference type="ARBA" id="ARBA00022737"/>
    </source>
</evidence>
<dbReference type="InterPro" id="IPR036770">
    <property type="entry name" value="Ankyrin_rpt-contain_sf"/>
</dbReference>
<keyword evidence="2 3" id="KW-0040">ANK repeat</keyword>